<comment type="caution">
    <text evidence="1">The sequence shown here is derived from an EMBL/GenBank/DDBJ whole genome shotgun (WGS) entry which is preliminary data.</text>
</comment>
<reference evidence="1" key="2">
    <citation type="submission" date="2020-09" db="EMBL/GenBank/DDBJ databases">
        <authorList>
            <person name="Sun Q."/>
            <person name="Zhou Y."/>
        </authorList>
    </citation>
    <scope>NUCLEOTIDE SEQUENCE</scope>
    <source>
        <strain evidence="1">CGMCC 1.15448</strain>
    </source>
</reference>
<dbReference type="Pfam" id="PF04390">
    <property type="entry name" value="LptE"/>
    <property type="match status" value="1"/>
</dbReference>
<gene>
    <name evidence="1" type="ORF">GCM10011511_05760</name>
</gene>
<evidence type="ECO:0000313" key="2">
    <source>
        <dbReference type="Proteomes" id="UP000607559"/>
    </source>
</evidence>
<reference evidence="1" key="1">
    <citation type="journal article" date="2014" name="Int. J. Syst. Evol. Microbiol.">
        <title>Complete genome sequence of Corynebacterium casei LMG S-19264T (=DSM 44701T), isolated from a smear-ripened cheese.</title>
        <authorList>
            <consortium name="US DOE Joint Genome Institute (JGI-PGF)"/>
            <person name="Walter F."/>
            <person name="Albersmeier A."/>
            <person name="Kalinowski J."/>
            <person name="Ruckert C."/>
        </authorList>
    </citation>
    <scope>NUCLEOTIDE SEQUENCE</scope>
    <source>
        <strain evidence="1">CGMCC 1.15448</strain>
    </source>
</reference>
<evidence type="ECO:0000313" key="1">
    <source>
        <dbReference type="EMBL" id="GGA85592.1"/>
    </source>
</evidence>
<evidence type="ECO:0008006" key="3">
    <source>
        <dbReference type="Google" id="ProtNLM"/>
    </source>
</evidence>
<accession>A0A8J2XR59</accession>
<protein>
    <recommendedName>
        <fullName evidence="3">Lipopolysaccharide-assembly</fullName>
    </recommendedName>
</protein>
<organism evidence="1 2">
    <name type="scientific">Puia dinghuensis</name>
    <dbReference type="NCBI Taxonomy" id="1792502"/>
    <lineage>
        <taxon>Bacteria</taxon>
        <taxon>Pseudomonadati</taxon>
        <taxon>Bacteroidota</taxon>
        <taxon>Chitinophagia</taxon>
        <taxon>Chitinophagales</taxon>
        <taxon>Chitinophagaceae</taxon>
        <taxon>Puia</taxon>
    </lineage>
</organism>
<dbReference type="GO" id="GO:0043165">
    <property type="term" value="P:Gram-negative-bacterium-type cell outer membrane assembly"/>
    <property type="evidence" value="ECO:0007669"/>
    <property type="project" value="InterPro"/>
</dbReference>
<dbReference type="PROSITE" id="PS51257">
    <property type="entry name" value="PROKAR_LIPOPROTEIN"/>
    <property type="match status" value="1"/>
</dbReference>
<sequence length="173" mass="18994">MNKITGILVGVCLVLSSCKIYSFKDVSIPAEVKSIHLAYIENRAPLVNPQLAPQLNAALRQKINNQASRLSQIQTSDADYDVSGWVSGYSYSTSGVSNQQASSNRLTVTVHIVFKNHLDPTGKKVAPADFETDVSRNFDFSATTTITDAEPQLLPTIVSNLTDEIFNKLFSNW</sequence>
<name>A0A8J2XR59_9BACT</name>
<dbReference type="AlphaFoldDB" id="A0A8J2XR59"/>
<dbReference type="InterPro" id="IPR007485">
    <property type="entry name" value="LPS_assembly_LptE"/>
</dbReference>
<dbReference type="RefSeq" id="WP_229688744.1">
    <property type="nucleotide sequence ID" value="NZ_BMJC01000001.1"/>
</dbReference>
<dbReference type="Proteomes" id="UP000607559">
    <property type="component" value="Unassembled WGS sequence"/>
</dbReference>
<proteinExistence type="predicted"/>
<dbReference type="GO" id="GO:0019867">
    <property type="term" value="C:outer membrane"/>
    <property type="evidence" value="ECO:0007669"/>
    <property type="project" value="InterPro"/>
</dbReference>
<keyword evidence="2" id="KW-1185">Reference proteome</keyword>
<dbReference type="EMBL" id="BMJC01000001">
    <property type="protein sequence ID" value="GGA85592.1"/>
    <property type="molecule type" value="Genomic_DNA"/>
</dbReference>